<evidence type="ECO:0000313" key="5">
    <source>
        <dbReference type="EMBL" id="BBC77692.1"/>
    </source>
</evidence>
<dbReference type="AlphaFoldDB" id="A0A2Z5ZAY2"/>
<dbReference type="EMBL" id="AP018508">
    <property type="protein sequence ID" value="BBC77692.1"/>
    <property type="molecule type" value="Genomic_DNA"/>
</dbReference>
<evidence type="ECO:0000256" key="3">
    <source>
        <dbReference type="ARBA" id="ARBA00023274"/>
    </source>
</evidence>
<proteinExistence type="inferred from homology"/>
<sequence>MAVPKKKVSKMKRNLHRSAWKKKAFKKAQKALSIAKSNIYEKLKNLK</sequence>
<name>A0A2Z5ZAY2_9STRA</name>
<dbReference type="HAMAP" id="MF_00340">
    <property type="entry name" value="Ribosomal_bL32"/>
    <property type="match status" value="1"/>
</dbReference>
<dbReference type="Pfam" id="PF01783">
    <property type="entry name" value="Ribosomal_L32p"/>
    <property type="match status" value="1"/>
</dbReference>
<evidence type="ECO:0000256" key="1">
    <source>
        <dbReference type="ARBA" id="ARBA00008560"/>
    </source>
</evidence>
<protein>
    <submittedName>
        <fullName evidence="5">Ribosomal protein L32</fullName>
    </submittedName>
</protein>
<evidence type="ECO:0000256" key="2">
    <source>
        <dbReference type="ARBA" id="ARBA00022980"/>
    </source>
</evidence>
<reference evidence="5" key="1">
    <citation type="submission" date="2018-02" db="EMBL/GenBank/DDBJ databases">
        <title>Evolution and diversity of non-photosynthetic diatom plastid genomes.</title>
        <authorList>
            <person name="Kamikawa R."/>
            <person name="Ishii K."/>
        </authorList>
    </citation>
    <scope>NUCLEOTIDE SEQUENCE</scope>
    <source>
        <strain evidence="5">NIES 3576</strain>
    </source>
</reference>
<feature type="region of interest" description="Disordered" evidence="4">
    <location>
        <begin position="1"/>
        <end position="22"/>
    </location>
</feature>
<dbReference type="GO" id="GO:0003735">
    <property type="term" value="F:structural constituent of ribosome"/>
    <property type="evidence" value="ECO:0007669"/>
    <property type="project" value="InterPro"/>
</dbReference>
<keyword evidence="3" id="KW-0687">Ribonucleoprotein</keyword>
<organism evidence="5">
    <name type="scientific">Nitzschia sp. NIES-3576</name>
    <dbReference type="NCBI Taxonomy" id="2083273"/>
    <lineage>
        <taxon>Eukaryota</taxon>
        <taxon>Sar</taxon>
        <taxon>Stramenopiles</taxon>
        <taxon>Ochrophyta</taxon>
        <taxon>Bacillariophyta</taxon>
        <taxon>Bacillariophyceae</taxon>
        <taxon>Bacillariophycidae</taxon>
        <taxon>Bacillariales</taxon>
        <taxon>Bacillariaceae</taxon>
        <taxon>Nitzschia</taxon>
    </lineage>
</organism>
<gene>
    <name evidence="5" type="primary">rpl32</name>
</gene>
<accession>A0A2Z5ZAY2</accession>
<dbReference type="GO" id="GO:0006412">
    <property type="term" value="P:translation"/>
    <property type="evidence" value="ECO:0007669"/>
    <property type="project" value="InterPro"/>
</dbReference>
<geneLocation type="plastid" evidence="5"/>
<dbReference type="InterPro" id="IPR011332">
    <property type="entry name" value="Ribosomal_zn-bd"/>
</dbReference>
<comment type="similarity">
    <text evidence="1">Belongs to the bacterial ribosomal protein bL32 family.</text>
</comment>
<evidence type="ECO:0000256" key="4">
    <source>
        <dbReference type="SAM" id="MobiDB-lite"/>
    </source>
</evidence>
<keyword evidence="5" id="KW-0934">Plastid</keyword>
<dbReference type="InterPro" id="IPR002677">
    <property type="entry name" value="Ribosomal_bL32"/>
</dbReference>
<dbReference type="GO" id="GO:0015934">
    <property type="term" value="C:large ribosomal subunit"/>
    <property type="evidence" value="ECO:0007669"/>
    <property type="project" value="InterPro"/>
</dbReference>
<keyword evidence="2 5" id="KW-0689">Ribosomal protein</keyword>
<dbReference type="SUPFAM" id="SSF57829">
    <property type="entry name" value="Zn-binding ribosomal proteins"/>
    <property type="match status" value="1"/>
</dbReference>